<comment type="caution">
    <text evidence="1">The sequence shown here is derived from an EMBL/GenBank/DDBJ whole genome shotgun (WGS) entry which is preliminary data.</text>
</comment>
<dbReference type="GO" id="GO:0003824">
    <property type="term" value="F:catalytic activity"/>
    <property type="evidence" value="ECO:0007669"/>
    <property type="project" value="InterPro"/>
</dbReference>
<name>A0A9P6KHW6_9FUNG</name>
<dbReference type="AlphaFoldDB" id="A0A9P6KHW6"/>
<proteinExistence type="predicted"/>
<dbReference type="InterPro" id="IPR043132">
    <property type="entry name" value="BCAT-like_C"/>
</dbReference>
<evidence type="ECO:0000313" key="2">
    <source>
        <dbReference type="Proteomes" id="UP000780801"/>
    </source>
</evidence>
<keyword evidence="2" id="KW-1185">Reference proteome</keyword>
<accession>A0A9P6KHW6</accession>
<dbReference type="Gene3D" id="3.20.10.10">
    <property type="entry name" value="D-amino Acid Aminotransferase, subunit A, domain 2"/>
    <property type="match status" value="1"/>
</dbReference>
<sequence length="138" mass="15903">MDKDTNESLLMDEKTQNLYEGLSSNLYVLHKDQRTILTAPLDSVLQGTILKVVLNTCNEENIPVDFTFPNLKQIDEWEGAFISSTSRLVLPIEKWVLPDGSVKEFPESPTIELIRREVLKECQRRVERLLTTEELLMP</sequence>
<evidence type="ECO:0000313" key="1">
    <source>
        <dbReference type="EMBL" id="KAF9585205.1"/>
    </source>
</evidence>
<dbReference type="SUPFAM" id="SSF56752">
    <property type="entry name" value="D-aminoacid aminotransferase-like PLP-dependent enzymes"/>
    <property type="match status" value="1"/>
</dbReference>
<dbReference type="PANTHER" id="PTHR47703:SF2">
    <property type="entry name" value="D-AMINOACID AMINOTRANSFERASE-LIKE PLP-DEPENDENT ENZYMES SUPERFAMILY PROTEIN"/>
    <property type="match status" value="1"/>
</dbReference>
<dbReference type="EMBL" id="JAABOA010000230">
    <property type="protein sequence ID" value="KAF9585205.1"/>
    <property type="molecule type" value="Genomic_DNA"/>
</dbReference>
<dbReference type="InterPro" id="IPR036038">
    <property type="entry name" value="Aminotransferase-like"/>
</dbReference>
<dbReference type="InterPro" id="IPR001544">
    <property type="entry name" value="Aminotrans_IV"/>
</dbReference>
<dbReference type="Pfam" id="PF01063">
    <property type="entry name" value="Aminotran_4"/>
    <property type="match status" value="1"/>
</dbReference>
<reference evidence="1" key="1">
    <citation type="journal article" date="2020" name="Fungal Divers.">
        <title>Resolving the Mortierellaceae phylogeny through synthesis of multi-gene phylogenetics and phylogenomics.</title>
        <authorList>
            <person name="Vandepol N."/>
            <person name="Liber J."/>
            <person name="Desiro A."/>
            <person name="Na H."/>
            <person name="Kennedy M."/>
            <person name="Barry K."/>
            <person name="Grigoriev I.V."/>
            <person name="Miller A.N."/>
            <person name="O'Donnell K."/>
            <person name="Stajich J.E."/>
            <person name="Bonito G."/>
        </authorList>
    </citation>
    <scope>NUCLEOTIDE SEQUENCE</scope>
    <source>
        <strain evidence="1">KOD1015</strain>
    </source>
</reference>
<dbReference type="OrthoDB" id="59470at2759"/>
<protein>
    <submittedName>
        <fullName evidence="1">Uncharacterized protein</fullName>
    </submittedName>
</protein>
<dbReference type="Proteomes" id="UP000780801">
    <property type="component" value="Unassembled WGS sequence"/>
</dbReference>
<dbReference type="PANTHER" id="PTHR47703">
    <property type="entry name" value="D-AMINOACID AMINOTRANSFERASE-LIKE PLP-DEPENDENT ENZYMES SUPERFAMILY PROTEIN"/>
    <property type="match status" value="1"/>
</dbReference>
<organism evidence="1 2">
    <name type="scientific">Lunasporangiospora selenospora</name>
    <dbReference type="NCBI Taxonomy" id="979761"/>
    <lineage>
        <taxon>Eukaryota</taxon>
        <taxon>Fungi</taxon>
        <taxon>Fungi incertae sedis</taxon>
        <taxon>Mucoromycota</taxon>
        <taxon>Mortierellomycotina</taxon>
        <taxon>Mortierellomycetes</taxon>
        <taxon>Mortierellales</taxon>
        <taxon>Mortierellaceae</taxon>
        <taxon>Lunasporangiospora</taxon>
    </lineage>
</organism>
<gene>
    <name evidence="1" type="ORF">BGW38_003425</name>
</gene>